<reference evidence="3" key="1">
    <citation type="submission" date="2017-09" db="EMBL/GenBank/DDBJ databases">
        <authorList>
            <person name="Varghese N."/>
            <person name="Submissions S."/>
        </authorList>
    </citation>
    <scope>NUCLEOTIDE SEQUENCE [LARGE SCALE GENOMIC DNA]</scope>
    <source>
        <strain evidence="3">DSM 45537</strain>
    </source>
</reference>
<dbReference type="InterPro" id="IPR014710">
    <property type="entry name" value="RmlC-like_jellyroll"/>
</dbReference>
<evidence type="ECO:0000259" key="1">
    <source>
        <dbReference type="Pfam" id="PF07883"/>
    </source>
</evidence>
<sequence length="121" mass="12398">MHVIKAAEAPRFELHGVEFSAMAAPSRGSADVCTWRLTVAPHHVGDAAHVLDRDEIFMVLSGVLEVSGQRLGAGDVAIVPAGAPIAVGNPGDEPAVAHVAIAAGFQATMADGSKLSPPWAQ</sequence>
<feature type="domain" description="Cupin type-2" evidence="1">
    <location>
        <begin position="36"/>
        <end position="98"/>
    </location>
</feature>
<dbReference type="Gene3D" id="2.60.120.10">
    <property type="entry name" value="Jelly Rolls"/>
    <property type="match status" value="1"/>
</dbReference>
<organism evidence="2 3">
    <name type="scientific">Nocardia amikacinitolerans</name>
    <dbReference type="NCBI Taxonomy" id="756689"/>
    <lineage>
        <taxon>Bacteria</taxon>
        <taxon>Bacillati</taxon>
        <taxon>Actinomycetota</taxon>
        <taxon>Actinomycetes</taxon>
        <taxon>Mycobacteriales</taxon>
        <taxon>Nocardiaceae</taxon>
        <taxon>Nocardia</taxon>
    </lineage>
</organism>
<dbReference type="InterPro" id="IPR013096">
    <property type="entry name" value="Cupin_2"/>
</dbReference>
<dbReference type="Pfam" id="PF07883">
    <property type="entry name" value="Cupin_2"/>
    <property type="match status" value="1"/>
</dbReference>
<evidence type="ECO:0000313" key="2">
    <source>
        <dbReference type="EMBL" id="SNY81226.1"/>
    </source>
</evidence>
<dbReference type="SUPFAM" id="SSF51182">
    <property type="entry name" value="RmlC-like cupins"/>
    <property type="match status" value="1"/>
</dbReference>
<gene>
    <name evidence="2" type="ORF">SAMN04244553_2813</name>
</gene>
<protein>
    <submittedName>
        <fullName evidence="2">Cupin domain-containing protein</fullName>
    </submittedName>
</protein>
<dbReference type="InterPro" id="IPR011051">
    <property type="entry name" value="RmlC_Cupin_sf"/>
</dbReference>
<evidence type="ECO:0000313" key="3">
    <source>
        <dbReference type="Proteomes" id="UP000219565"/>
    </source>
</evidence>
<dbReference type="STRING" id="1379680.GCA_001612615_05994"/>
<dbReference type="EMBL" id="OBEG01000002">
    <property type="protein sequence ID" value="SNY81226.1"/>
    <property type="molecule type" value="Genomic_DNA"/>
</dbReference>
<dbReference type="AlphaFoldDB" id="A0A285LC96"/>
<proteinExistence type="predicted"/>
<keyword evidence="3" id="KW-1185">Reference proteome</keyword>
<dbReference type="RefSeq" id="WP_179830855.1">
    <property type="nucleotide sequence ID" value="NZ_JAMTCV010000005.1"/>
</dbReference>
<accession>A0A285LC96</accession>
<name>A0A285LC96_9NOCA</name>
<dbReference type="Proteomes" id="UP000219565">
    <property type="component" value="Unassembled WGS sequence"/>
</dbReference>